<organism evidence="9 11">
    <name type="scientific">Dracunculus medinensis</name>
    <name type="common">Guinea worm</name>
    <dbReference type="NCBI Taxonomy" id="318479"/>
    <lineage>
        <taxon>Eukaryota</taxon>
        <taxon>Metazoa</taxon>
        <taxon>Ecdysozoa</taxon>
        <taxon>Nematoda</taxon>
        <taxon>Chromadorea</taxon>
        <taxon>Rhabditida</taxon>
        <taxon>Spirurina</taxon>
        <taxon>Dracunculoidea</taxon>
        <taxon>Dracunculidae</taxon>
        <taxon>Dracunculus</taxon>
    </lineage>
</organism>
<feature type="region of interest" description="Disordered" evidence="6">
    <location>
        <begin position="1060"/>
        <end position="1092"/>
    </location>
</feature>
<keyword evidence="2 4" id="KW-0103">Bromodomain</keyword>
<evidence type="ECO:0000313" key="10">
    <source>
        <dbReference type="Proteomes" id="UP000274756"/>
    </source>
</evidence>
<dbReference type="CDD" id="cd05511">
    <property type="entry name" value="Bromo_TFIID"/>
    <property type="match status" value="2"/>
</dbReference>
<dbReference type="PRINTS" id="PR00503">
    <property type="entry name" value="BROMODOMAIN"/>
</dbReference>
<dbReference type="GO" id="GO:0017025">
    <property type="term" value="F:TBP-class protein binding"/>
    <property type="evidence" value="ECO:0007669"/>
    <property type="project" value="InterPro"/>
</dbReference>
<feature type="compositionally biased region" description="Basic and acidic residues" evidence="6">
    <location>
        <begin position="457"/>
        <end position="472"/>
    </location>
</feature>
<evidence type="ECO:0000256" key="6">
    <source>
        <dbReference type="SAM" id="MobiDB-lite"/>
    </source>
</evidence>
<feature type="domain" description="Bromo" evidence="7">
    <location>
        <begin position="1394"/>
        <end position="1464"/>
    </location>
</feature>
<dbReference type="InterPro" id="IPR022591">
    <property type="entry name" value="TAF1_HAT_dom"/>
</dbReference>
<proteinExistence type="predicted"/>
<dbReference type="WBParaSite" id="DME_0000908401-mRNA-1">
    <property type="protein sequence ID" value="DME_0000908401-mRNA-1"/>
    <property type="gene ID" value="DME_0000908401"/>
</dbReference>
<dbReference type="Pfam" id="PF12157">
    <property type="entry name" value="DUF3591"/>
    <property type="match status" value="1"/>
</dbReference>
<evidence type="ECO:0000313" key="11">
    <source>
        <dbReference type="WBParaSite" id="DME_0000908401-mRNA-1"/>
    </source>
</evidence>
<feature type="compositionally biased region" description="Polar residues" evidence="6">
    <location>
        <begin position="1321"/>
        <end position="1338"/>
    </location>
</feature>
<dbReference type="InterPro" id="IPR040240">
    <property type="entry name" value="TAF1"/>
</dbReference>
<dbReference type="PANTHER" id="PTHR13900:SF0">
    <property type="entry name" value="TRANSCRIPTION INITIATION FACTOR TFIID SUBUNIT 1"/>
    <property type="match status" value="1"/>
</dbReference>
<evidence type="ECO:0000256" key="4">
    <source>
        <dbReference type="PROSITE-ProRule" id="PRU00035"/>
    </source>
</evidence>
<reference evidence="11" key="1">
    <citation type="submission" date="2016-04" db="UniProtKB">
        <authorList>
            <consortium name="WormBaseParasite"/>
        </authorList>
    </citation>
    <scope>IDENTIFICATION</scope>
</reference>
<gene>
    <name evidence="8" type="ORF">DME_LOCUS10588</name>
</gene>
<dbReference type="GO" id="GO:0005669">
    <property type="term" value="C:transcription factor TFIID complex"/>
    <property type="evidence" value="ECO:0007669"/>
    <property type="project" value="InterPro"/>
</dbReference>
<dbReference type="PROSITE" id="PS50014">
    <property type="entry name" value="BROMODOMAIN_2"/>
    <property type="match status" value="2"/>
</dbReference>
<evidence type="ECO:0000313" key="9">
    <source>
        <dbReference type="Proteomes" id="UP000038040"/>
    </source>
</evidence>
<evidence type="ECO:0000256" key="1">
    <source>
        <dbReference type="ARBA" id="ARBA00004123"/>
    </source>
</evidence>
<keyword evidence="5" id="KW-0175">Coiled coil</keyword>
<dbReference type="GO" id="GO:0051123">
    <property type="term" value="P:RNA polymerase II preinitiation complex assembly"/>
    <property type="evidence" value="ECO:0007669"/>
    <property type="project" value="TreeGrafter"/>
</dbReference>
<feature type="region of interest" description="Disordered" evidence="6">
    <location>
        <begin position="1"/>
        <end position="63"/>
    </location>
</feature>
<dbReference type="Proteomes" id="UP000274756">
    <property type="component" value="Unassembled WGS sequence"/>
</dbReference>
<feature type="compositionally biased region" description="Acidic residues" evidence="6">
    <location>
        <begin position="1718"/>
        <end position="1730"/>
    </location>
</feature>
<dbReference type="PANTHER" id="PTHR13900">
    <property type="entry name" value="TRANSCRIPTION INITIATION FACTOR TFIID"/>
    <property type="match status" value="1"/>
</dbReference>
<evidence type="ECO:0000256" key="3">
    <source>
        <dbReference type="ARBA" id="ARBA00023242"/>
    </source>
</evidence>
<dbReference type="AlphaFoldDB" id="A0A158Q650"/>
<dbReference type="OrthoDB" id="5752at2759"/>
<comment type="subcellular location">
    <subcellularLocation>
        <location evidence="1">Nucleus</location>
    </subcellularLocation>
</comment>
<sequence>MESDDSDVGHGSCAPDSSSSNEEHSQVDEEEDFLTSQRSTTEKNYESEGDEFSDSSSSDNFYRKHPSAINDSWLNRLHELMPTSANVVDDNERAEEASDDDYEIIKENRFSGGKFIPPSMRDDAPLAGILHDERLDKIDPRLFFPDYKPNDILRFSRLFGANLKSTSRAKIWWPAKTFRRNISVDHENNKDKASVNDTAQEVEYSVSEKKREIELDFAPPPPPEELQIDDEVLLMWPSNSLPMGKSGSNDSDDINVPPWRYGPGRIWYDRMGLPPVPYNFDYGFKLRRENQIKRKNSVKEEKSEEKPLEKSHNGSINVKPPPPEAFLPVNLVRWEDDIIIDPEQARQQLLKQLSSGKPLEYGWIPTQQTRNYESFMTAYKTNVLEQMFMRPGSMVPLRMIDTDFPKEPTANHSLFPMDNFDLLNTRWEDDIIWDSENMDHIPEPLVLTLDYRDDPKIFGMPEDKAPEEKPADGDTPTPKPFDRKEHQFTKKSKMILGQVQQRQKQEEDEQMESSVAQMTDKDPFNLSNDDYYMPKNVEKSVNALSGGSLIQHSIPAQNIHCTLFPTHINPVKLRYFHRLPITKRAIRGAIGDYLSVRTLTKLIKEKEELREKQKAAEGGGEIFFMRELQDLSGKDGTLLLMEYSEEHPPLLNQTGMASKIRNYFKRKVGKETEINYEFGETAFTHTLPFLGSLSPGQSLQSIENNLYRAPIYLHKPNQNDFLLIRTKQGFFIRKCPLLYLVGQECPLYEVPSPNSKRATMFVRDFLLAYIYRLFWASDQNPRRLKMEDIKASFPHYAESSVRKRLKQCSDFKRLGQGPDQNYWVLRSDFRLPSKEEVLAMVTPEMCCAQYSMLAAEQRLKDAGYGEKYFFTPENEDDSDDQVTIEDEIKCAPWNTTRAYIAAVKGKCLLDQTGIADPTGCGEGFSYVRISAKPQKAKEEVPNVPKRLVTGTNADLRKLPLKEAKEICRDYGVREEEINSLSRWEIIDVIRTLSTQAAKARSDFSGSSCEDSDNEELATKLESMLDANKGKKGISVLDRKKLEFEQEEKERKALQKMIHGEANSGAAAAKNEGEIKSTSAKESGVGNADAAQNSNSNAISRKLKIYRTYKNPDGSESTRIEVITRPQLIEAYLRIRSTRDPTFIQIYAQMDEQYKEERRKEKRRLQDQLRRIRRNEMKAKLHGVPIGHPIAKARTIEKKPVVIKPNLLKMRCSACHGTGHMKTNKNCPLYGKDSNKSSIKTVGDIHPVALTDEQLEKMAVVPSGELIAVEGTKLKISRKVYNISEMVKKNAVRLHIPRELIDKKPDDSKDSLPTAGEAIKLSNDTSFNETASNDSFHTSSGEKAHSLAGPSRPRKRSIADVDDYLFGPQKSVKRRRADPKVTMSIQLNEIFLDMRGVPGSEDLLFPVNAKKVPDYYTIIKNPMDLQQIKKKIDACKYELRREFLADIKQILDNSRIYNGDNHVITETARKVLEVASRRLADREQKLFSLEKAINPLLDDNDIIGFSFILNEIVQECKMLPKSVAFHSKVDAKKIPMYYQKIENPMDLGTMEKNIKNHKYTTIEAFMKDIMQIKINSELYNGPAETSQYTAKAVEIYQNAERLVELRKDQLVELESNIQATLKDCADAESVATSSAILDENEPMSPRVPLKIIKEEDIDEDEAQTMKSSDAFNDLMMSDDDNDNNDMGSNWEMGDGCYDAENDLLRSQMHTSGQLAADLEMSESDEDDDEEFISAKMPKLDDLDTL</sequence>
<name>A0A158Q650_DRAME</name>
<reference evidence="8 10" key="2">
    <citation type="submission" date="2018-11" db="EMBL/GenBank/DDBJ databases">
        <authorList>
            <consortium name="Pathogen Informatics"/>
        </authorList>
    </citation>
    <scope>NUCLEOTIDE SEQUENCE [LARGE SCALE GENOMIC DNA]</scope>
</reference>
<feature type="coiled-coil region" evidence="5">
    <location>
        <begin position="1595"/>
        <end position="1629"/>
    </location>
</feature>
<evidence type="ECO:0000256" key="5">
    <source>
        <dbReference type="SAM" id="Coils"/>
    </source>
</evidence>
<dbReference type="Proteomes" id="UP000038040">
    <property type="component" value="Unplaced"/>
</dbReference>
<dbReference type="InterPro" id="IPR001487">
    <property type="entry name" value="Bromodomain"/>
</dbReference>
<dbReference type="EMBL" id="UYYG01001227">
    <property type="protein sequence ID" value="VDN60615.1"/>
    <property type="molecule type" value="Genomic_DNA"/>
</dbReference>
<protein>
    <submittedName>
        <fullName evidence="11">DUF3591 domain-containing protein</fullName>
    </submittedName>
</protein>
<dbReference type="SMART" id="SM00297">
    <property type="entry name" value="BROMO"/>
    <property type="match status" value="2"/>
</dbReference>
<dbReference type="Gene3D" id="1.20.920.10">
    <property type="entry name" value="Bromodomain-like"/>
    <property type="match status" value="2"/>
</dbReference>
<dbReference type="SUPFAM" id="SSF47370">
    <property type="entry name" value="Bromodomain"/>
    <property type="match status" value="2"/>
</dbReference>
<feature type="compositionally biased region" description="Basic and acidic residues" evidence="6">
    <location>
        <begin position="293"/>
        <end position="312"/>
    </location>
</feature>
<feature type="region of interest" description="Disordered" evidence="6">
    <location>
        <begin position="1707"/>
        <end position="1744"/>
    </location>
</feature>
<feature type="region of interest" description="Disordered" evidence="6">
    <location>
        <begin position="1301"/>
        <end position="1354"/>
    </location>
</feature>
<dbReference type="GO" id="GO:0004402">
    <property type="term" value="F:histone acetyltransferase activity"/>
    <property type="evidence" value="ECO:0007669"/>
    <property type="project" value="InterPro"/>
</dbReference>
<evidence type="ECO:0000256" key="2">
    <source>
        <dbReference type="ARBA" id="ARBA00023117"/>
    </source>
</evidence>
<accession>A0A158Q650</accession>
<dbReference type="STRING" id="318479.A0A158Q650"/>
<dbReference type="GO" id="GO:0016251">
    <property type="term" value="F:RNA polymerase II general transcription initiation factor activity"/>
    <property type="evidence" value="ECO:0007669"/>
    <property type="project" value="InterPro"/>
</dbReference>
<dbReference type="Pfam" id="PF00439">
    <property type="entry name" value="Bromodomain"/>
    <property type="match status" value="2"/>
</dbReference>
<feature type="domain" description="Bromo" evidence="7">
    <location>
        <begin position="1516"/>
        <end position="1586"/>
    </location>
</feature>
<feature type="region of interest" description="Disordered" evidence="6">
    <location>
        <begin position="457"/>
        <end position="531"/>
    </location>
</feature>
<keyword evidence="3" id="KW-0539">Nucleus</keyword>
<keyword evidence="10" id="KW-1185">Reference proteome</keyword>
<dbReference type="InterPro" id="IPR036427">
    <property type="entry name" value="Bromodomain-like_sf"/>
</dbReference>
<evidence type="ECO:0000259" key="7">
    <source>
        <dbReference type="PROSITE" id="PS50014"/>
    </source>
</evidence>
<feature type="region of interest" description="Disordered" evidence="6">
    <location>
        <begin position="293"/>
        <end position="321"/>
    </location>
</feature>
<evidence type="ECO:0000313" key="8">
    <source>
        <dbReference type="EMBL" id="VDN60615.1"/>
    </source>
</evidence>
<dbReference type="FunFam" id="1.20.920.10:FF:000066">
    <property type="entry name" value="Transcription initiation factor TFIID subunit 1"/>
    <property type="match status" value="1"/>
</dbReference>